<evidence type="ECO:0000313" key="2">
    <source>
        <dbReference type="EMBL" id="KAK5620463.1"/>
    </source>
</evidence>
<gene>
    <name evidence="2" type="ORF">CRENBAI_023622</name>
</gene>
<keyword evidence="3" id="KW-1185">Reference proteome</keyword>
<reference evidence="2 3" key="1">
    <citation type="submission" date="2021-06" db="EMBL/GenBank/DDBJ databases">
        <authorList>
            <person name="Palmer J.M."/>
        </authorList>
    </citation>
    <scope>NUCLEOTIDE SEQUENCE [LARGE SCALE GENOMIC DNA]</scope>
    <source>
        <strain evidence="2 3">MEX-2019</strain>
        <tissue evidence="2">Muscle</tissue>
    </source>
</reference>
<dbReference type="Proteomes" id="UP001311232">
    <property type="component" value="Unassembled WGS sequence"/>
</dbReference>
<accession>A0AAV9SH21</accession>
<comment type="caution">
    <text evidence="2">The sequence shown here is derived from an EMBL/GenBank/DDBJ whole genome shotgun (WGS) entry which is preliminary data.</text>
</comment>
<evidence type="ECO:0000313" key="3">
    <source>
        <dbReference type="Proteomes" id="UP001311232"/>
    </source>
</evidence>
<feature type="region of interest" description="Disordered" evidence="1">
    <location>
        <begin position="1"/>
        <end position="42"/>
    </location>
</feature>
<protein>
    <submittedName>
        <fullName evidence="2">Uncharacterized protein</fullName>
    </submittedName>
</protein>
<dbReference type="EMBL" id="JAHHUM010000360">
    <property type="protein sequence ID" value="KAK5620463.1"/>
    <property type="molecule type" value="Genomic_DNA"/>
</dbReference>
<feature type="compositionally biased region" description="Basic and acidic residues" evidence="1">
    <location>
        <begin position="15"/>
        <end position="34"/>
    </location>
</feature>
<organism evidence="2 3">
    <name type="scientific">Crenichthys baileyi</name>
    <name type="common">White River springfish</name>
    <dbReference type="NCBI Taxonomy" id="28760"/>
    <lineage>
        <taxon>Eukaryota</taxon>
        <taxon>Metazoa</taxon>
        <taxon>Chordata</taxon>
        <taxon>Craniata</taxon>
        <taxon>Vertebrata</taxon>
        <taxon>Euteleostomi</taxon>
        <taxon>Actinopterygii</taxon>
        <taxon>Neopterygii</taxon>
        <taxon>Teleostei</taxon>
        <taxon>Neoteleostei</taxon>
        <taxon>Acanthomorphata</taxon>
        <taxon>Ovalentaria</taxon>
        <taxon>Atherinomorphae</taxon>
        <taxon>Cyprinodontiformes</taxon>
        <taxon>Goodeidae</taxon>
        <taxon>Crenichthys</taxon>
    </lineage>
</organism>
<sequence>MSPVPPCLPGFLTESDQHRTVRSSFHSEESRGDGSDNMEPPVMVAQRGCFPEILKAAATQHVLSDYRSISDMKTNYILNALQSGSVTPGLHCMLIGLKGGQDILVL</sequence>
<proteinExistence type="predicted"/>
<evidence type="ECO:0000256" key="1">
    <source>
        <dbReference type="SAM" id="MobiDB-lite"/>
    </source>
</evidence>
<dbReference type="AlphaFoldDB" id="A0AAV9SH21"/>
<name>A0AAV9SH21_9TELE</name>